<comment type="similarity">
    <text evidence="1">Belongs to the bHLH protein family.</text>
</comment>
<dbReference type="Pfam" id="PF00010">
    <property type="entry name" value="HLH"/>
    <property type="match status" value="1"/>
</dbReference>
<dbReference type="PANTHER" id="PTHR46665:SF6">
    <property type="entry name" value="TRANSCRIPTION FACTOR BHLH92"/>
    <property type="match status" value="1"/>
</dbReference>
<protein>
    <recommendedName>
        <fullName evidence="4">BHLH domain-containing protein</fullName>
    </recommendedName>
</protein>
<evidence type="ECO:0000313" key="5">
    <source>
        <dbReference type="EMBL" id="KAG0465713.1"/>
    </source>
</evidence>
<sequence>MDPLFTYEEPPTEEDFSLWDFAAEPLSDFMAAVSQPLPPLPQPRPPWIAFSRYAGPSQAVELSALSTGAGNIHRRMIYMLRRIHISHQESKAIAAASGEGSRGFRHMMRERQRRERLSQSYADLHTMLSPWTKGDKNSVVQGAAALVRELKSSKDGLRRRNAELMRRVKMAGEGWRTGVHEASTSAAGEVGAETGEVETVAVRARSSESGMDAVICALRCLEELGVAARGVRAEFAGGVGEGLTAMLAIETNKSWI</sequence>
<name>A0A835ULC6_VANPL</name>
<dbReference type="Gene3D" id="4.10.280.10">
    <property type="entry name" value="Helix-loop-helix DNA-binding domain"/>
    <property type="match status" value="1"/>
</dbReference>
<proteinExistence type="inferred from homology"/>
<dbReference type="PANTHER" id="PTHR46665">
    <property type="entry name" value="TRANSCRIPTION FACTOR BHLH041-RELATED-RELATED"/>
    <property type="match status" value="1"/>
</dbReference>
<evidence type="ECO:0000256" key="3">
    <source>
        <dbReference type="ARBA" id="ARBA00023163"/>
    </source>
</evidence>
<evidence type="ECO:0000256" key="2">
    <source>
        <dbReference type="ARBA" id="ARBA00023015"/>
    </source>
</evidence>
<evidence type="ECO:0000313" key="6">
    <source>
        <dbReference type="Proteomes" id="UP000639772"/>
    </source>
</evidence>
<dbReference type="GO" id="GO:0046983">
    <property type="term" value="F:protein dimerization activity"/>
    <property type="evidence" value="ECO:0007669"/>
    <property type="project" value="InterPro"/>
</dbReference>
<dbReference type="PROSITE" id="PS50888">
    <property type="entry name" value="BHLH"/>
    <property type="match status" value="1"/>
</dbReference>
<comment type="caution">
    <text evidence="5">The sequence shown here is derived from an EMBL/GenBank/DDBJ whole genome shotgun (WGS) entry which is preliminary data.</text>
</comment>
<gene>
    <name evidence="5" type="ORF">HPP92_019877</name>
</gene>
<dbReference type="OrthoDB" id="1885111at2759"/>
<dbReference type="InterPro" id="IPR036638">
    <property type="entry name" value="HLH_DNA-bd_sf"/>
</dbReference>
<accession>A0A835ULC6</accession>
<keyword evidence="3" id="KW-0804">Transcription</keyword>
<dbReference type="SUPFAM" id="SSF47459">
    <property type="entry name" value="HLH, helix-loop-helix DNA-binding domain"/>
    <property type="match status" value="1"/>
</dbReference>
<dbReference type="EMBL" id="JADCNM010000010">
    <property type="protein sequence ID" value="KAG0465713.1"/>
    <property type="molecule type" value="Genomic_DNA"/>
</dbReference>
<feature type="domain" description="BHLH" evidence="4">
    <location>
        <begin position="101"/>
        <end position="150"/>
    </location>
</feature>
<evidence type="ECO:0000256" key="1">
    <source>
        <dbReference type="ARBA" id="ARBA00005510"/>
    </source>
</evidence>
<evidence type="ECO:0000259" key="4">
    <source>
        <dbReference type="PROSITE" id="PS50888"/>
    </source>
</evidence>
<reference evidence="5 6" key="1">
    <citation type="journal article" date="2020" name="Nat. Food">
        <title>A phased Vanilla planifolia genome enables genetic improvement of flavour and production.</title>
        <authorList>
            <person name="Hasing T."/>
            <person name="Tang H."/>
            <person name="Brym M."/>
            <person name="Khazi F."/>
            <person name="Huang T."/>
            <person name="Chambers A.H."/>
        </authorList>
    </citation>
    <scope>NUCLEOTIDE SEQUENCE [LARGE SCALE GENOMIC DNA]</scope>
    <source>
        <tissue evidence="5">Leaf</tissue>
    </source>
</reference>
<keyword evidence="2" id="KW-0805">Transcription regulation</keyword>
<dbReference type="InterPro" id="IPR011598">
    <property type="entry name" value="bHLH_dom"/>
</dbReference>
<organism evidence="5 6">
    <name type="scientific">Vanilla planifolia</name>
    <name type="common">Vanilla</name>
    <dbReference type="NCBI Taxonomy" id="51239"/>
    <lineage>
        <taxon>Eukaryota</taxon>
        <taxon>Viridiplantae</taxon>
        <taxon>Streptophyta</taxon>
        <taxon>Embryophyta</taxon>
        <taxon>Tracheophyta</taxon>
        <taxon>Spermatophyta</taxon>
        <taxon>Magnoliopsida</taxon>
        <taxon>Liliopsida</taxon>
        <taxon>Asparagales</taxon>
        <taxon>Orchidaceae</taxon>
        <taxon>Vanilloideae</taxon>
        <taxon>Vanilleae</taxon>
        <taxon>Vanilla</taxon>
    </lineage>
</organism>
<dbReference type="AlphaFoldDB" id="A0A835ULC6"/>
<dbReference type="Proteomes" id="UP000639772">
    <property type="component" value="Chromosome 10"/>
</dbReference>
<dbReference type="InterPro" id="IPR044658">
    <property type="entry name" value="bHLH92/bHLH041-like"/>
</dbReference>